<sequence length="342" mass="37946">MKFTNPPDLSGRTPLYRLSKSAPVPQPQPSATPLHPSPSQVNSPATTQPSQPPYHASPYTSPYTPSQPLPQSTPQDNKENAPAQAPQHTPNTDKHGSPWSRRRGRKLQENEVLILVNCCLEFQSFYRDNLMRFWYCVATSLKRQIKRNFSWQSCRQIVEELAADRRERRRDVAAGKAKEEPLTELVLATDKWISFTDAVSGWPPAMPAPTPAPTPTQTQPVKRTIQQDSPAADADADANAAKRQKQHDQAPSIQAPAPTPTQTTAPPVPHGPQPVPTPHIPHAAAATMPSGPTMSEFQTLRVDIQSLRLDAQTLRREIQEMRQEMHAKLDMILCGLKESNGK</sequence>
<protein>
    <submittedName>
        <fullName evidence="3">Uncharacterized protein</fullName>
    </submittedName>
</protein>
<feature type="region of interest" description="Disordered" evidence="2">
    <location>
        <begin position="1"/>
        <end position="101"/>
    </location>
</feature>
<dbReference type="EMBL" id="JBFXLQ010000011">
    <property type="protein sequence ID" value="KAL2869074.1"/>
    <property type="molecule type" value="Genomic_DNA"/>
</dbReference>
<name>A0ABR4LX15_9EURO</name>
<feature type="compositionally biased region" description="Pro residues" evidence="2">
    <location>
        <begin position="204"/>
        <end position="214"/>
    </location>
</feature>
<keyword evidence="1" id="KW-0175">Coiled coil</keyword>
<feature type="compositionally biased region" description="Polar residues" evidence="2">
    <location>
        <begin position="37"/>
        <end position="49"/>
    </location>
</feature>
<evidence type="ECO:0000313" key="3">
    <source>
        <dbReference type="EMBL" id="KAL2869074.1"/>
    </source>
</evidence>
<comment type="caution">
    <text evidence="3">The sequence shown here is derived from an EMBL/GenBank/DDBJ whole genome shotgun (WGS) entry which is preliminary data.</text>
</comment>
<dbReference type="GeneID" id="98147673"/>
<evidence type="ECO:0000313" key="4">
    <source>
        <dbReference type="Proteomes" id="UP001610432"/>
    </source>
</evidence>
<feature type="coiled-coil region" evidence="1">
    <location>
        <begin position="297"/>
        <end position="331"/>
    </location>
</feature>
<evidence type="ECO:0000256" key="2">
    <source>
        <dbReference type="SAM" id="MobiDB-lite"/>
    </source>
</evidence>
<feature type="compositionally biased region" description="Low complexity" evidence="2">
    <location>
        <begin position="249"/>
        <end position="265"/>
    </location>
</feature>
<accession>A0ABR4LX15</accession>
<evidence type="ECO:0000256" key="1">
    <source>
        <dbReference type="SAM" id="Coils"/>
    </source>
</evidence>
<proteinExistence type="predicted"/>
<reference evidence="3 4" key="1">
    <citation type="submission" date="2024-07" db="EMBL/GenBank/DDBJ databases">
        <title>Section-level genome sequencing and comparative genomics of Aspergillus sections Usti and Cavernicolus.</title>
        <authorList>
            <consortium name="Lawrence Berkeley National Laboratory"/>
            <person name="Nybo J.L."/>
            <person name="Vesth T.C."/>
            <person name="Theobald S."/>
            <person name="Frisvad J.C."/>
            <person name="Larsen T.O."/>
            <person name="Kjaerboelling I."/>
            <person name="Rothschild-Mancinelli K."/>
            <person name="Lyhne E.K."/>
            <person name="Kogle M.E."/>
            <person name="Barry K."/>
            <person name="Clum A."/>
            <person name="Na H."/>
            <person name="Ledsgaard L."/>
            <person name="Lin J."/>
            <person name="Lipzen A."/>
            <person name="Kuo A."/>
            <person name="Riley R."/>
            <person name="Mondo S."/>
            <person name="Labutti K."/>
            <person name="Haridas S."/>
            <person name="Pangalinan J."/>
            <person name="Salamov A.A."/>
            <person name="Simmons B.A."/>
            <person name="Magnuson J.K."/>
            <person name="Chen J."/>
            <person name="Drula E."/>
            <person name="Henrissat B."/>
            <person name="Wiebenga A."/>
            <person name="Lubbers R.J."/>
            <person name="Gomes A.C."/>
            <person name="Macurrencykelacurrency M.R."/>
            <person name="Stajich J."/>
            <person name="Grigoriev I.V."/>
            <person name="Mortensen U.H."/>
            <person name="De Vries R.P."/>
            <person name="Baker S.E."/>
            <person name="Andersen M.R."/>
        </authorList>
    </citation>
    <scope>NUCLEOTIDE SEQUENCE [LARGE SCALE GENOMIC DNA]</scope>
    <source>
        <strain evidence="3 4">CBS 449.75</strain>
    </source>
</reference>
<dbReference type="RefSeq" id="XP_070888053.1">
    <property type="nucleotide sequence ID" value="XM_071032601.1"/>
</dbReference>
<feature type="compositionally biased region" description="Low complexity" evidence="2">
    <location>
        <begin position="53"/>
        <end position="75"/>
    </location>
</feature>
<feature type="compositionally biased region" description="Low complexity" evidence="2">
    <location>
        <begin position="231"/>
        <end position="241"/>
    </location>
</feature>
<feature type="region of interest" description="Disordered" evidence="2">
    <location>
        <begin position="202"/>
        <end position="278"/>
    </location>
</feature>
<feature type="compositionally biased region" description="Pro residues" evidence="2">
    <location>
        <begin position="266"/>
        <end position="278"/>
    </location>
</feature>
<keyword evidence="4" id="KW-1185">Reference proteome</keyword>
<gene>
    <name evidence="3" type="ORF">BJX67DRAFT_379553</name>
</gene>
<dbReference type="Proteomes" id="UP001610432">
    <property type="component" value="Unassembled WGS sequence"/>
</dbReference>
<organism evidence="3 4">
    <name type="scientific">Aspergillus lucknowensis</name>
    <dbReference type="NCBI Taxonomy" id="176173"/>
    <lineage>
        <taxon>Eukaryota</taxon>
        <taxon>Fungi</taxon>
        <taxon>Dikarya</taxon>
        <taxon>Ascomycota</taxon>
        <taxon>Pezizomycotina</taxon>
        <taxon>Eurotiomycetes</taxon>
        <taxon>Eurotiomycetidae</taxon>
        <taxon>Eurotiales</taxon>
        <taxon>Aspergillaceae</taxon>
        <taxon>Aspergillus</taxon>
        <taxon>Aspergillus subgen. Nidulantes</taxon>
    </lineage>
</organism>